<keyword evidence="5" id="KW-0949">S-adenosyl-L-methionine</keyword>
<evidence type="ECO:0000313" key="7">
    <source>
        <dbReference type="EMBL" id="QDT65926.1"/>
    </source>
</evidence>
<evidence type="ECO:0000256" key="2">
    <source>
        <dbReference type="ARBA" id="ARBA00022552"/>
    </source>
</evidence>
<dbReference type="EC" id="2.1.1.174" evidence="7"/>
<dbReference type="Gene3D" id="3.40.50.150">
    <property type="entry name" value="Vaccinia Virus protein VP39"/>
    <property type="match status" value="1"/>
</dbReference>
<dbReference type="InterPro" id="IPR029063">
    <property type="entry name" value="SAM-dependent_MTases_sf"/>
</dbReference>
<gene>
    <name evidence="7" type="primary">rlmG</name>
    <name evidence="7" type="ORF">V22_31890</name>
</gene>
<reference evidence="7 8" key="1">
    <citation type="submission" date="2019-02" db="EMBL/GenBank/DDBJ databases">
        <title>Deep-cultivation of Planctomycetes and their phenomic and genomic characterization uncovers novel biology.</title>
        <authorList>
            <person name="Wiegand S."/>
            <person name="Jogler M."/>
            <person name="Boedeker C."/>
            <person name="Pinto D."/>
            <person name="Vollmers J."/>
            <person name="Rivas-Marin E."/>
            <person name="Kohn T."/>
            <person name="Peeters S.H."/>
            <person name="Heuer A."/>
            <person name="Rast P."/>
            <person name="Oberbeckmann S."/>
            <person name="Bunk B."/>
            <person name="Jeske O."/>
            <person name="Meyerdierks A."/>
            <person name="Storesund J.E."/>
            <person name="Kallscheuer N."/>
            <person name="Luecker S."/>
            <person name="Lage O.M."/>
            <person name="Pohl T."/>
            <person name="Merkel B.J."/>
            <person name="Hornburger P."/>
            <person name="Mueller R.-W."/>
            <person name="Bruemmer F."/>
            <person name="Labrenz M."/>
            <person name="Spormann A.M."/>
            <person name="Op den Camp H."/>
            <person name="Overmann J."/>
            <person name="Amann R."/>
            <person name="Jetten M.S.M."/>
            <person name="Mascher T."/>
            <person name="Medema M.H."/>
            <person name="Devos D.P."/>
            <person name="Kaster A.-K."/>
            <person name="Ovreas L."/>
            <person name="Rohde M."/>
            <person name="Galperin M.Y."/>
            <person name="Jogler C."/>
        </authorList>
    </citation>
    <scope>NUCLEOTIDE SEQUENCE [LARGE SCALE GENOMIC DNA]</scope>
    <source>
        <strain evidence="7 8">V22</strain>
    </source>
</reference>
<proteinExistence type="predicted"/>
<dbReference type="GO" id="GO:0052916">
    <property type="term" value="F:23S rRNA (guanine(1835)-N(2))-methyltransferase activity"/>
    <property type="evidence" value="ECO:0007669"/>
    <property type="project" value="UniProtKB-EC"/>
</dbReference>
<evidence type="ECO:0000259" key="6">
    <source>
        <dbReference type="Pfam" id="PF05175"/>
    </source>
</evidence>
<evidence type="ECO:0000256" key="1">
    <source>
        <dbReference type="ARBA" id="ARBA00022490"/>
    </source>
</evidence>
<dbReference type="OrthoDB" id="9764961at2"/>
<dbReference type="InterPro" id="IPR002052">
    <property type="entry name" value="DNA_methylase_N6_adenine_CS"/>
</dbReference>
<keyword evidence="4 7" id="KW-0808">Transferase</keyword>
<dbReference type="PROSITE" id="PS00092">
    <property type="entry name" value="N6_MTASE"/>
    <property type="match status" value="1"/>
</dbReference>
<dbReference type="KEGG" id="chya:V22_31890"/>
<dbReference type="PANTHER" id="PTHR47816:SF4">
    <property type="entry name" value="RIBOSOMAL RNA SMALL SUBUNIT METHYLTRANSFERASE C"/>
    <property type="match status" value="1"/>
</dbReference>
<dbReference type="EMBL" id="CP036316">
    <property type="protein sequence ID" value="QDT65926.1"/>
    <property type="molecule type" value="Genomic_DNA"/>
</dbReference>
<organism evidence="7 8">
    <name type="scientific">Calycomorphotria hydatis</name>
    <dbReference type="NCBI Taxonomy" id="2528027"/>
    <lineage>
        <taxon>Bacteria</taxon>
        <taxon>Pseudomonadati</taxon>
        <taxon>Planctomycetota</taxon>
        <taxon>Planctomycetia</taxon>
        <taxon>Planctomycetales</taxon>
        <taxon>Planctomycetaceae</taxon>
        <taxon>Calycomorphotria</taxon>
    </lineage>
</organism>
<keyword evidence="8" id="KW-1185">Reference proteome</keyword>
<protein>
    <submittedName>
        <fullName evidence="7">Ribosomal RNA large subunit methyltransferase G</fullName>
        <ecNumber evidence="7">2.1.1.174</ecNumber>
    </submittedName>
</protein>
<sequence length="362" mass="40606">MKKRRSRRFVKEESTARVPQTHPVEQALIEFLPELPGERLLCTTLGRMQFGALAACLQPPRQVTCLFQDSFLHAECQRLHGSGNNSIKMLCQSDPPEEEFDLAILPTSRKGNGELTRDLMQSFHQQLKTGGLFVAATDNMDDTWLQEEVSRLCPKVKRVELERAVIYTAKKQGKEPKLKNFTAEFKFRDHDHLIDLISRPGTFSHRKLDLGARALIEALPKTIKGPSLEIGCGTGAVTFAMALRRANENDVVTAIDSNPRAIECTRIGAERNGLSNIETILSHEAKVSRPGSYQLVVGNPPYFSQFKISELFLRGAHAALKPGGMVMMVTKRADWFEENMQSLFSHVETRELRGYAVVSGRK</sequence>
<evidence type="ECO:0000256" key="5">
    <source>
        <dbReference type="ARBA" id="ARBA00022691"/>
    </source>
</evidence>
<dbReference type="Pfam" id="PF05175">
    <property type="entry name" value="MTS"/>
    <property type="match status" value="1"/>
</dbReference>
<feature type="domain" description="Methyltransferase small" evidence="6">
    <location>
        <begin position="195"/>
        <end position="357"/>
    </location>
</feature>
<evidence type="ECO:0000256" key="3">
    <source>
        <dbReference type="ARBA" id="ARBA00022603"/>
    </source>
</evidence>
<keyword evidence="3 7" id="KW-0489">Methyltransferase</keyword>
<name>A0A517TC22_9PLAN</name>
<dbReference type="InterPro" id="IPR007848">
    <property type="entry name" value="Small_mtfrase_dom"/>
</dbReference>
<dbReference type="CDD" id="cd02440">
    <property type="entry name" value="AdoMet_MTases"/>
    <property type="match status" value="1"/>
</dbReference>
<keyword evidence="2" id="KW-0698">rRNA processing</keyword>
<evidence type="ECO:0000313" key="8">
    <source>
        <dbReference type="Proteomes" id="UP000319976"/>
    </source>
</evidence>
<dbReference type="PANTHER" id="PTHR47816">
    <property type="entry name" value="RIBOSOMAL RNA SMALL SUBUNIT METHYLTRANSFERASE C"/>
    <property type="match status" value="1"/>
</dbReference>
<evidence type="ECO:0000256" key="4">
    <source>
        <dbReference type="ARBA" id="ARBA00022679"/>
    </source>
</evidence>
<dbReference type="RefSeq" id="WP_145264612.1">
    <property type="nucleotide sequence ID" value="NZ_CP036316.1"/>
</dbReference>
<dbReference type="AlphaFoldDB" id="A0A517TC22"/>
<dbReference type="Proteomes" id="UP000319976">
    <property type="component" value="Chromosome"/>
</dbReference>
<dbReference type="InterPro" id="IPR046977">
    <property type="entry name" value="RsmC/RlmG"/>
</dbReference>
<dbReference type="GO" id="GO:0003676">
    <property type="term" value="F:nucleic acid binding"/>
    <property type="evidence" value="ECO:0007669"/>
    <property type="project" value="InterPro"/>
</dbReference>
<accession>A0A517TC22</accession>
<keyword evidence="1" id="KW-0963">Cytoplasm</keyword>
<dbReference type="SUPFAM" id="SSF53335">
    <property type="entry name" value="S-adenosyl-L-methionine-dependent methyltransferases"/>
    <property type="match status" value="1"/>
</dbReference>